<dbReference type="AlphaFoldDB" id="A0A7I9W859"/>
<accession>A0A7I9W859</accession>
<proteinExistence type="predicted"/>
<dbReference type="Proteomes" id="UP000465302">
    <property type="component" value="Unassembled WGS sequence"/>
</dbReference>
<comment type="caution">
    <text evidence="1">The sequence shown here is derived from an EMBL/GenBank/DDBJ whole genome shotgun (WGS) entry which is preliminary data.</text>
</comment>
<evidence type="ECO:0000313" key="1">
    <source>
        <dbReference type="EMBL" id="GFG53376.1"/>
    </source>
</evidence>
<dbReference type="OrthoDB" id="4872000at2"/>
<gene>
    <name evidence="1" type="ORF">MAGR_48170</name>
</gene>
<sequence>MKSPLTATLTCTPFPEEPENCQRRHSPGCPASGEAVRVAGHRPSPKALLDRLIDALETAGEDESRPPAERSRLKQVAQGLNTAAAQIAIAALGGAGGKLLTG</sequence>
<dbReference type="EMBL" id="BLKS01000001">
    <property type="protein sequence ID" value="GFG53376.1"/>
    <property type="molecule type" value="Genomic_DNA"/>
</dbReference>
<dbReference type="RefSeq" id="WP_133119066.1">
    <property type="nucleotide sequence ID" value="NZ_BLKS01000001.1"/>
</dbReference>
<protein>
    <submittedName>
        <fullName evidence="1">Uncharacterized protein</fullName>
    </submittedName>
</protein>
<organism evidence="1 2">
    <name type="scientific">Mycolicibacterium agri</name>
    <name type="common">Mycobacterium agri</name>
    <dbReference type="NCBI Taxonomy" id="36811"/>
    <lineage>
        <taxon>Bacteria</taxon>
        <taxon>Bacillati</taxon>
        <taxon>Actinomycetota</taxon>
        <taxon>Actinomycetes</taxon>
        <taxon>Mycobacteriales</taxon>
        <taxon>Mycobacteriaceae</taxon>
        <taxon>Mycolicibacterium</taxon>
    </lineage>
</organism>
<reference evidence="1 2" key="1">
    <citation type="journal article" date="2019" name="Emerg. Microbes Infect.">
        <title>Comprehensive subspecies identification of 175 nontuberculous mycobacteria species based on 7547 genomic profiles.</title>
        <authorList>
            <person name="Matsumoto Y."/>
            <person name="Kinjo T."/>
            <person name="Motooka D."/>
            <person name="Nabeya D."/>
            <person name="Jung N."/>
            <person name="Uechi K."/>
            <person name="Horii T."/>
            <person name="Iida T."/>
            <person name="Fujita J."/>
            <person name="Nakamura S."/>
        </authorList>
    </citation>
    <scope>NUCLEOTIDE SEQUENCE [LARGE SCALE GENOMIC DNA]</scope>
    <source>
        <strain evidence="1 2">JCM 6377</strain>
    </source>
</reference>
<evidence type="ECO:0000313" key="2">
    <source>
        <dbReference type="Proteomes" id="UP000465302"/>
    </source>
</evidence>
<name>A0A7I9W859_MYCAG</name>